<dbReference type="EMBL" id="CP030759">
    <property type="protein sequence ID" value="AXA36830.1"/>
    <property type="molecule type" value="Genomic_DNA"/>
</dbReference>
<sequence>MKAVTPADQNASTTTFLGSTLVPLHTKAEAGENAAVHCI</sequence>
<proteinExistence type="predicted"/>
<name>A0A2Z4Y6J7_SUMC1</name>
<protein>
    <submittedName>
        <fullName evidence="1">Uncharacterized protein</fullName>
    </submittedName>
</protein>
<dbReference type="KEGG" id="schv:BRCON_2053"/>
<evidence type="ECO:0000313" key="2">
    <source>
        <dbReference type="Proteomes" id="UP000262583"/>
    </source>
</evidence>
<accession>A0A2Z4Y6J7</accession>
<dbReference type="AlphaFoldDB" id="A0A2Z4Y6J7"/>
<reference evidence="1 2" key="1">
    <citation type="submission" date="2018-05" db="EMBL/GenBank/DDBJ databases">
        <title>A metagenomic window into the 2 km-deep terrestrial subsurface aquifer revealed taxonomically and functionally diverse microbial community comprising novel uncultured bacterial lineages.</title>
        <authorList>
            <person name="Kadnikov V.V."/>
            <person name="Mardanov A.V."/>
            <person name="Beletsky A.V."/>
            <person name="Banks D."/>
            <person name="Pimenov N.V."/>
            <person name="Frank Y.A."/>
            <person name="Karnachuk O.V."/>
            <person name="Ravin N.V."/>
        </authorList>
    </citation>
    <scope>NUCLEOTIDE SEQUENCE [LARGE SCALE GENOMIC DNA]</scope>
    <source>
        <strain evidence="1">BY</strain>
    </source>
</reference>
<gene>
    <name evidence="1" type="ORF">BRCON_2053</name>
</gene>
<organism evidence="1 2">
    <name type="scientific">Sumerlaea chitinivorans</name>
    <dbReference type="NCBI Taxonomy" id="2250252"/>
    <lineage>
        <taxon>Bacteria</taxon>
        <taxon>Candidatus Sumerlaeota</taxon>
        <taxon>Candidatus Sumerlaeia</taxon>
        <taxon>Candidatus Sumerlaeales</taxon>
        <taxon>Candidatus Sumerlaeaceae</taxon>
        <taxon>Candidatus Sumerlaea</taxon>
    </lineage>
</organism>
<dbReference type="Proteomes" id="UP000262583">
    <property type="component" value="Chromosome"/>
</dbReference>
<evidence type="ECO:0000313" key="1">
    <source>
        <dbReference type="EMBL" id="AXA36830.1"/>
    </source>
</evidence>